<protein>
    <submittedName>
        <fullName evidence="1">Uncharacterized protein</fullName>
    </submittedName>
</protein>
<evidence type="ECO:0000313" key="2">
    <source>
        <dbReference type="Proteomes" id="UP001273166"/>
    </source>
</evidence>
<dbReference type="InterPro" id="IPR046670">
    <property type="entry name" value="DUF6540"/>
</dbReference>
<evidence type="ECO:0000313" key="1">
    <source>
        <dbReference type="EMBL" id="KAK3305269.1"/>
    </source>
</evidence>
<dbReference type="AlphaFoldDB" id="A0AAJ0M195"/>
<organism evidence="1 2">
    <name type="scientific">Chaetomium strumarium</name>
    <dbReference type="NCBI Taxonomy" id="1170767"/>
    <lineage>
        <taxon>Eukaryota</taxon>
        <taxon>Fungi</taxon>
        <taxon>Dikarya</taxon>
        <taxon>Ascomycota</taxon>
        <taxon>Pezizomycotina</taxon>
        <taxon>Sordariomycetes</taxon>
        <taxon>Sordariomycetidae</taxon>
        <taxon>Sordariales</taxon>
        <taxon>Chaetomiaceae</taxon>
        <taxon>Chaetomium</taxon>
    </lineage>
</organism>
<dbReference type="Proteomes" id="UP001273166">
    <property type="component" value="Unassembled WGS sequence"/>
</dbReference>
<reference evidence="1" key="2">
    <citation type="submission" date="2023-06" db="EMBL/GenBank/DDBJ databases">
        <authorList>
            <consortium name="Lawrence Berkeley National Laboratory"/>
            <person name="Mondo S.J."/>
            <person name="Hensen N."/>
            <person name="Bonometti L."/>
            <person name="Westerberg I."/>
            <person name="Brannstrom I.O."/>
            <person name="Guillou S."/>
            <person name="Cros-Aarteil S."/>
            <person name="Calhoun S."/>
            <person name="Haridas S."/>
            <person name="Kuo A."/>
            <person name="Pangilinan J."/>
            <person name="Riley R."/>
            <person name="Labutti K."/>
            <person name="Andreopoulos B."/>
            <person name="Lipzen A."/>
            <person name="Chen C."/>
            <person name="Yanf M."/>
            <person name="Daum C."/>
            <person name="Ng V."/>
            <person name="Clum A."/>
            <person name="Steindorff A."/>
            <person name="Ohm R."/>
            <person name="Martin F."/>
            <person name="Silar P."/>
            <person name="Natvig D."/>
            <person name="Lalanne C."/>
            <person name="Gautier V."/>
            <person name="Ament-Velasquez S.L."/>
            <person name="Kruys A."/>
            <person name="Hutchinson M.I."/>
            <person name="Powell A.J."/>
            <person name="Barry K."/>
            <person name="Miller A.N."/>
            <person name="Grigoriev I.V."/>
            <person name="Debuchy R."/>
            <person name="Gladieux P."/>
            <person name="Thoren M.H."/>
            <person name="Johannesson H."/>
        </authorList>
    </citation>
    <scope>NUCLEOTIDE SEQUENCE</scope>
    <source>
        <strain evidence="1">CBS 333.67</strain>
    </source>
</reference>
<dbReference type="Pfam" id="PF20174">
    <property type="entry name" value="DUF6540"/>
    <property type="match status" value="1"/>
</dbReference>
<sequence>MSYNVYLAESLGGGKSDHHAILVQRDVPSKTGEPHFLYQVKGSIAQGMTYEFREAREDDFMLGKTWLGTVDADDFNCIDRICSLVPPPKKQFDGPRRLYPREKLYKCQAWTRAALRALEAEGVLRCPHGIPWETIHESRRTDTWSI</sequence>
<dbReference type="GeneID" id="87881290"/>
<accession>A0AAJ0M195</accession>
<dbReference type="RefSeq" id="XP_062721049.1">
    <property type="nucleotide sequence ID" value="XM_062862461.1"/>
</dbReference>
<gene>
    <name evidence="1" type="ORF">B0T15DRAFT_192493</name>
</gene>
<comment type="caution">
    <text evidence="1">The sequence shown here is derived from an EMBL/GenBank/DDBJ whole genome shotgun (WGS) entry which is preliminary data.</text>
</comment>
<dbReference type="EMBL" id="JAUDZG010000004">
    <property type="protein sequence ID" value="KAK3305269.1"/>
    <property type="molecule type" value="Genomic_DNA"/>
</dbReference>
<proteinExistence type="predicted"/>
<reference evidence="1" key="1">
    <citation type="journal article" date="2023" name="Mol. Phylogenet. Evol.">
        <title>Genome-scale phylogeny and comparative genomics of the fungal order Sordariales.</title>
        <authorList>
            <person name="Hensen N."/>
            <person name="Bonometti L."/>
            <person name="Westerberg I."/>
            <person name="Brannstrom I.O."/>
            <person name="Guillou S."/>
            <person name="Cros-Aarteil S."/>
            <person name="Calhoun S."/>
            <person name="Haridas S."/>
            <person name="Kuo A."/>
            <person name="Mondo S."/>
            <person name="Pangilinan J."/>
            <person name="Riley R."/>
            <person name="LaButti K."/>
            <person name="Andreopoulos B."/>
            <person name="Lipzen A."/>
            <person name="Chen C."/>
            <person name="Yan M."/>
            <person name="Daum C."/>
            <person name="Ng V."/>
            <person name="Clum A."/>
            <person name="Steindorff A."/>
            <person name="Ohm R.A."/>
            <person name="Martin F."/>
            <person name="Silar P."/>
            <person name="Natvig D.O."/>
            <person name="Lalanne C."/>
            <person name="Gautier V."/>
            <person name="Ament-Velasquez S.L."/>
            <person name="Kruys A."/>
            <person name="Hutchinson M.I."/>
            <person name="Powell A.J."/>
            <person name="Barry K."/>
            <person name="Miller A.N."/>
            <person name="Grigoriev I.V."/>
            <person name="Debuchy R."/>
            <person name="Gladieux P."/>
            <person name="Hiltunen Thoren M."/>
            <person name="Johannesson H."/>
        </authorList>
    </citation>
    <scope>NUCLEOTIDE SEQUENCE</scope>
    <source>
        <strain evidence="1">CBS 333.67</strain>
    </source>
</reference>
<keyword evidence="2" id="KW-1185">Reference proteome</keyword>
<name>A0AAJ0M195_9PEZI</name>